<gene>
    <name evidence="6" type="ORF">BpHYR1_033367</name>
</gene>
<dbReference type="GO" id="GO:0000226">
    <property type="term" value="P:microtubule cytoskeleton organization"/>
    <property type="evidence" value="ECO:0007669"/>
    <property type="project" value="TreeGrafter"/>
</dbReference>
<evidence type="ECO:0000256" key="4">
    <source>
        <dbReference type="ARBA" id="ARBA00022737"/>
    </source>
</evidence>
<evidence type="ECO:0000256" key="5">
    <source>
        <dbReference type="ARBA" id="ARBA00023212"/>
    </source>
</evidence>
<accession>A0A3M7SQD4</accession>
<keyword evidence="3" id="KW-0597">Phosphoprotein</keyword>
<dbReference type="GO" id="GO:0008017">
    <property type="term" value="F:microtubule binding"/>
    <property type="evidence" value="ECO:0007669"/>
    <property type="project" value="InterPro"/>
</dbReference>
<dbReference type="GO" id="GO:0005856">
    <property type="term" value="C:cytoskeleton"/>
    <property type="evidence" value="ECO:0007669"/>
    <property type="project" value="UniProtKB-SubCell"/>
</dbReference>
<dbReference type="GO" id="GO:0043005">
    <property type="term" value="C:neuron projection"/>
    <property type="evidence" value="ECO:0007669"/>
    <property type="project" value="TreeGrafter"/>
</dbReference>
<dbReference type="OrthoDB" id="9378527at2759"/>
<keyword evidence="4" id="KW-0677">Repeat</keyword>
<comment type="subcellular location">
    <subcellularLocation>
        <location evidence="1">Cytoplasm</location>
        <location evidence="1">Cytoskeleton</location>
    </subcellularLocation>
</comment>
<dbReference type="PANTHER" id="PTHR11501">
    <property type="entry name" value="MICROTUBULE-ASSOCIATED PROTEIN"/>
    <property type="match status" value="1"/>
</dbReference>
<dbReference type="InterPro" id="IPR027324">
    <property type="entry name" value="MAP2/MAP4/Tau"/>
</dbReference>
<feature type="non-terminal residue" evidence="6">
    <location>
        <position position="1"/>
    </location>
</feature>
<dbReference type="Proteomes" id="UP000276133">
    <property type="component" value="Unassembled WGS sequence"/>
</dbReference>
<organism evidence="6 7">
    <name type="scientific">Brachionus plicatilis</name>
    <name type="common">Marine rotifer</name>
    <name type="synonym">Brachionus muelleri</name>
    <dbReference type="NCBI Taxonomy" id="10195"/>
    <lineage>
        <taxon>Eukaryota</taxon>
        <taxon>Metazoa</taxon>
        <taxon>Spiralia</taxon>
        <taxon>Gnathifera</taxon>
        <taxon>Rotifera</taxon>
        <taxon>Eurotatoria</taxon>
        <taxon>Monogononta</taxon>
        <taxon>Pseudotrocha</taxon>
        <taxon>Ploima</taxon>
        <taxon>Brachionidae</taxon>
        <taxon>Brachionus</taxon>
    </lineage>
</organism>
<evidence type="ECO:0000313" key="7">
    <source>
        <dbReference type="Proteomes" id="UP000276133"/>
    </source>
</evidence>
<dbReference type="EMBL" id="REGN01000929">
    <property type="protein sequence ID" value="RNA38044.1"/>
    <property type="molecule type" value="Genomic_DNA"/>
</dbReference>
<protein>
    <submittedName>
        <fullName evidence="6">Microtubule-associated 4-like</fullName>
    </submittedName>
</protein>
<evidence type="ECO:0000256" key="1">
    <source>
        <dbReference type="ARBA" id="ARBA00004245"/>
    </source>
</evidence>
<keyword evidence="5" id="KW-0206">Cytoskeleton</keyword>
<reference evidence="6 7" key="1">
    <citation type="journal article" date="2018" name="Sci. Rep.">
        <title>Genomic signatures of local adaptation to the degree of environmental predictability in rotifers.</title>
        <authorList>
            <person name="Franch-Gras L."/>
            <person name="Hahn C."/>
            <person name="Garcia-Roger E.M."/>
            <person name="Carmona M.J."/>
            <person name="Serra M."/>
            <person name="Gomez A."/>
        </authorList>
    </citation>
    <scope>NUCLEOTIDE SEQUENCE [LARGE SCALE GENOMIC DNA]</scope>
    <source>
        <strain evidence="6">HYR1</strain>
    </source>
</reference>
<proteinExistence type="predicted"/>
<dbReference type="PANTHER" id="PTHR11501:SF18">
    <property type="entry name" value="MICROTUBULE-ASSOCIATED PROTEIN"/>
    <property type="match status" value="1"/>
</dbReference>
<dbReference type="InterPro" id="IPR001084">
    <property type="entry name" value="MAP_tubulin-bd_rpt"/>
</dbReference>
<evidence type="ECO:0000256" key="3">
    <source>
        <dbReference type="ARBA" id="ARBA00022553"/>
    </source>
</evidence>
<keyword evidence="7" id="KW-1185">Reference proteome</keyword>
<evidence type="ECO:0000313" key="6">
    <source>
        <dbReference type="EMBL" id="RNA38044.1"/>
    </source>
</evidence>
<keyword evidence="2" id="KW-0963">Cytoplasm</keyword>
<dbReference type="STRING" id="10195.A0A3M7SQD4"/>
<dbReference type="Pfam" id="PF00418">
    <property type="entry name" value="Tubulin-binding"/>
    <property type="match status" value="3"/>
</dbReference>
<name>A0A3M7SQD4_BRAPC</name>
<dbReference type="GO" id="GO:0031175">
    <property type="term" value="P:neuron projection development"/>
    <property type="evidence" value="ECO:0007669"/>
    <property type="project" value="TreeGrafter"/>
</dbReference>
<evidence type="ECO:0000256" key="2">
    <source>
        <dbReference type="ARBA" id="ARBA00022490"/>
    </source>
</evidence>
<sequence>IQNTAVRSILKLKYDTPSNIVHHEAFNKLKFRVSNHDILNTQLHCIEAKPVNWEAKSKIGSLEKYNYEPGGGQVSIESRPCNWEAKSKIGSLEKANYVPPGGNVKITNYKLNWQARSKIGSLEKANHTPLGGNVKIPSFKIDFREKARPKTDTGLIIIEDFDENLSISSDLINQSLQSLTGSN</sequence>
<comment type="caution">
    <text evidence="6">The sequence shown here is derived from an EMBL/GenBank/DDBJ whole genome shotgun (WGS) entry which is preliminary data.</text>
</comment>
<dbReference type="AlphaFoldDB" id="A0A3M7SQD4"/>